<evidence type="ECO:0000313" key="2">
    <source>
        <dbReference type="Proteomes" id="UP000189796"/>
    </source>
</evidence>
<dbReference type="EMBL" id="LT670817">
    <property type="protein sequence ID" value="SHG18582.1"/>
    <property type="molecule type" value="Genomic_DNA"/>
</dbReference>
<sequence>MSRDPDNWYEEEYWEEIGRQEDLAEAIKNLSHQPIRDFLGTYGDAIDNRLRAETRFVTAEASSFIQIEAHCAVQRIAKRGAARPSWWAPRQVQVPGLVQIAGLCQRGRAR</sequence>
<protein>
    <submittedName>
        <fullName evidence="1">Uncharacterized protein</fullName>
    </submittedName>
</protein>
<organism evidence="1 2">
    <name type="scientific">Bradyrhizobium erythrophlei</name>
    <dbReference type="NCBI Taxonomy" id="1437360"/>
    <lineage>
        <taxon>Bacteria</taxon>
        <taxon>Pseudomonadati</taxon>
        <taxon>Pseudomonadota</taxon>
        <taxon>Alphaproteobacteria</taxon>
        <taxon>Hyphomicrobiales</taxon>
        <taxon>Nitrobacteraceae</taxon>
        <taxon>Bradyrhizobium</taxon>
    </lineage>
</organism>
<reference evidence="1 2" key="1">
    <citation type="submission" date="2016-11" db="EMBL/GenBank/DDBJ databases">
        <authorList>
            <person name="Jaros S."/>
            <person name="Januszkiewicz K."/>
            <person name="Wedrychowicz H."/>
        </authorList>
    </citation>
    <scope>NUCLEOTIDE SEQUENCE [LARGE SCALE GENOMIC DNA]</scope>
    <source>
        <strain evidence="1 2">GAS138</strain>
    </source>
</reference>
<evidence type="ECO:0000313" key="1">
    <source>
        <dbReference type="EMBL" id="SHG18582.1"/>
    </source>
</evidence>
<name>A0A1M5HRV5_9BRAD</name>
<accession>A0A1M5HRV5</accession>
<proteinExistence type="predicted"/>
<dbReference type="AlphaFoldDB" id="A0A1M5HRV5"/>
<gene>
    <name evidence="1" type="ORF">SAMN05443248_0604</name>
</gene>
<dbReference type="Proteomes" id="UP000189796">
    <property type="component" value="Chromosome I"/>
</dbReference>